<dbReference type="Pfam" id="PF00141">
    <property type="entry name" value="peroxidase"/>
    <property type="match status" value="1"/>
</dbReference>
<dbReference type="InterPro" id="IPR010255">
    <property type="entry name" value="Haem_peroxidase_sf"/>
</dbReference>
<keyword evidence="3 15" id="KW-0575">Peroxidase</keyword>
<proteinExistence type="inferred from homology"/>
<dbReference type="Proteomes" id="UP000428333">
    <property type="component" value="Linkage Group LG07"/>
</dbReference>
<feature type="binding site" evidence="12">
    <location>
        <position position="62"/>
    </location>
    <ligand>
        <name>Ca(2+)</name>
        <dbReference type="ChEBI" id="CHEBI:29108"/>
        <label>1</label>
    </ligand>
</feature>
<dbReference type="GO" id="GO:0046872">
    <property type="term" value="F:metal ion binding"/>
    <property type="evidence" value="ECO:0007669"/>
    <property type="project" value="UniProtKB-UniRule"/>
</dbReference>
<feature type="binding site" evidence="12">
    <location>
        <position position="218"/>
    </location>
    <ligand>
        <name>Ca(2+)</name>
        <dbReference type="ChEBI" id="CHEBI:29108"/>
        <label>2</label>
    </ligand>
</feature>
<keyword evidence="6 12" id="KW-0106">Calcium</keyword>
<feature type="site" description="Transition state stabilizer" evidence="13">
    <location>
        <position position="52"/>
    </location>
</feature>
<feature type="binding site" evidence="11">
    <location>
        <position position="152"/>
    </location>
    <ligand>
        <name>substrate</name>
    </ligand>
</feature>
<comment type="function">
    <text evidence="15">Removal of H(2)O(2), oxidation of toxic reductants, biosynthesis and degradation of lignin, suberization, auxin catabolism, response to environmental stresses such as wounding, pathogen attack and oxidative stress.</text>
</comment>
<reference evidence="17 18" key="1">
    <citation type="journal article" date="2019" name="Genome Biol. Evol.">
        <title>The Rhododendron genome and chromosomal organization provide insight into shared whole-genome duplications across the heath family (Ericaceae).</title>
        <authorList>
            <person name="Soza V.L."/>
            <person name="Lindsley D."/>
            <person name="Waalkes A."/>
            <person name="Ramage E."/>
            <person name="Patwardhan R.P."/>
            <person name="Burton J.N."/>
            <person name="Adey A."/>
            <person name="Kumar A."/>
            <person name="Qiu R."/>
            <person name="Shendure J."/>
            <person name="Hall B."/>
        </authorList>
    </citation>
    <scope>NUCLEOTIDE SEQUENCE [LARGE SCALE GENOMIC DNA]</scope>
    <source>
        <strain evidence="17">RSF 1966-606</strain>
    </source>
</reference>
<dbReference type="EC" id="1.11.1.7" evidence="2 15"/>
<evidence type="ECO:0000256" key="6">
    <source>
        <dbReference type="ARBA" id="ARBA00022837"/>
    </source>
</evidence>
<evidence type="ECO:0000256" key="8">
    <source>
        <dbReference type="ARBA" id="ARBA00023004"/>
    </source>
</evidence>
<evidence type="ECO:0000256" key="1">
    <source>
        <dbReference type="ARBA" id="ARBA00000189"/>
    </source>
</evidence>
<evidence type="ECO:0000256" key="4">
    <source>
        <dbReference type="ARBA" id="ARBA00022617"/>
    </source>
</evidence>
<dbReference type="GO" id="GO:0006979">
    <property type="term" value="P:response to oxidative stress"/>
    <property type="evidence" value="ECO:0007669"/>
    <property type="project" value="UniProtKB-UniRule"/>
</dbReference>
<accession>A0A6A4LCX0</accession>
<dbReference type="PRINTS" id="PR00458">
    <property type="entry name" value="PEROXIDASE"/>
</dbReference>
<keyword evidence="7 15" id="KW-0560">Oxidoreductase</keyword>
<dbReference type="PROSITE" id="PS00436">
    <property type="entry name" value="PEROXIDASE_2"/>
    <property type="match status" value="1"/>
</dbReference>
<evidence type="ECO:0000256" key="5">
    <source>
        <dbReference type="ARBA" id="ARBA00022723"/>
    </source>
</evidence>
<keyword evidence="8 15" id="KW-0408">Iron</keyword>
<dbReference type="AlphaFoldDB" id="A0A6A4LCX0"/>
<comment type="subcellular location">
    <subcellularLocation>
        <location evidence="15">Secreted</location>
    </subcellularLocation>
</comment>
<evidence type="ECO:0000256" key="2">
    <source>
        <dbReference type="ARBA" id="ARBA00012313"/>
    </source>
</evidence>
<protein>
    <recommendedName>
        <fullName evidence="2 15">Peroxidase</fullName>
        <ecNumber evidence="2 15">1.11.1.7</ecNumber>
    </recommendedName>
</protein>
<feature type="active site" description="Proton acceptor" evidence="10">
    <location>
        <position position="56"/>
    </location>
</feature>
<feature type="disulfide bond" evidence="14">
    <location>
        <begin position="110"/>
        <end position="287"/>
    </location>
</feature>
<dbReference type="GO" id="GO:0140825">
    <property type="term" value="F:lactoperoxidase activity"/>
    <property type="evidence" value="ECO:0007669"/>
    <property type="project" value="UniProtKB-EC"/>
</dbReference>
<comment type="cofactor">
    <cofactor evidence="12 15">
        <name>Ca(2+)</name>
        <dbReference type="ChEBI" id="CHEBI:29108"/>
    </cofactor>
    <text evidence="12 15">Binds 2 calcium ions per subunit.</text>
</comment>
<feature type="domain" description="Plant heme peroxidase family profile" evidence="16">
    <location>
        <begin position="15"/>
        <end position="291"/>
    </location>
</feature>
<dbReference type="GO" id="GO:0042744">
    <property type="term" value="P:hydrogen peroxide catabolic process"/>
    <property type="evidence" value="ECO:0007669"/>
    <property type="project" value="UniProtKB-KW"/>
</dbReference>
<dbReference type="EMBL" id="QEFC01001751">
    <property type="protein sequence ID" value="KAE9456180.1"/>
    <property type="molecule type" value="Genomic_DNA"/>
</dbReference>
<feature type="binding site" evidence="12">
    <location>
        <position position="66"/>
    </location>
    <ligand>
        <name>Ca(2+)</name>
        <dbReference type="ChEBI" id="CHEBI:29108"/>
        <label>1</label>
    </ligand>
</feature>
<dbReference type="GO" id="GO:0020037">
    <property type="term" value="F:heme binding"/>
    <property type="evidence" value="ECO:0007669"/>
    <property type="project" value="UniProtKB-UniRule"/>
</dbReference>
<keyword evidence="9 14" id="KW-1015">Disulfide bond</keyword>
<dbReference type="OrthoDB" id="2113341at2759"/>
<keyword evidence="15" id="KW-0964">Secreted</keyword>
<comment type="similarity">
    <text evidence="15">Belongs to the peroxidase family. Classical plant (class III) peroxidase subfamily.</text>
</comment>
<dbReference type="Gene3D" id="1.10.520.10">
    <property type="match status" value="1"/>
</dbReference>
<evidence type="ECO:0000256" key="3">
    <source>
        <dbReference type="ARBA" id="ARBA00022559"/>
    </source>
</evidence>
<organism evidence="17 18">
    <name type="scientific">Rhododendron williamsianum</name>
    <dbReference type="NCBI Taxonomy" id="262921"/>
    <lineage>
        <taxon>Eukaryota</taxon>
        <taxon>Viridiplantae</taxon>
        <taxon>Streptophyta</taxon>
        <taxon>Embryophyta</taxon>
        <taxon>Tracheophyta</taxon>
        <taxon>Spermatophyta</taxon>
        <taxon>Magnoliopsida</taxon>
        <taxon>eudicotyledons</taxon>
        <taxon>Gunneridae</taxon>
        <taxon>Pentapetalae</taxon>
        <taxon>asterids</taxon>
        <taxon>Ericales</taxon>
        <taxon>Ericaceae</taxon>
        <taxon>Ericoideae</taxon>
        <taxon>Rhodoreae</taxon>
        <taxon>Rhododendron</taxon>
    </lineage>
</organism>
<evidence type="ECO:0000313" key="17">
    <source>
        <dbReference type="EMBL" id="KAE9456180.1"/>
    </source>
</evidence>
<dbReference type="PROSITE" id="PS50873">
    <property type="entry name" value="PEROXIDASE_4"/>
    <property type="match status" value="1"/>
</dbReference>
<feature type="binding site" evidence="12">
    <location>
        <position position="60"/>
    </location>
    <ligand>
        <name>Ca(2+)</name>
        <dbReference type="ChEBI" id="CHEBI:29108"/>
        <label>1</label>
    </ligand>
</feature>
<keyword evidence="4 15" id="KW-0349">Heme</keyword>
<feature type="binding site" evidence="12">
    <location>
        <position position="78"/>
    </location>
    <ligand>
        <name>Ca(2+)</name>
        <dbReference type="ChEBI" id="CHEBI:29108"/>
        <label>1</label>
    </ligand>
</feature>
<feature type="binding site" evidence="12">
    <location>
        <position position="57"/>
    </location>
    <ligand>
        <name>Ca(2+)</name>
        <dbReference type="ChEBI" id="CHEBI:29108"/>
        <label>1</label>
    </ligand>
</feature>
<keyword evidence="5 12" id="KW-0479">Metal-binding</keyword>
<evidence type="ECO:0000256" key="12">
    <source>
        <dbReference type="PIRSR" id="PIRSR600823-3"/>
    </source>
</evidence>
<evidence type="ECO:0000256" key="14">
    <source>
        <dbReference type="PIRSR" id="PIRSR600823-5"/>
    </source>
</evidence>
<evidence type="ECO:0000256" key="13">
    <source>
        <dbReference type="PIRSR" id="PIRSR600823-4"/>
    </source>
</evidence>
<dbReference type="PRINTS" id="PR00461">
    <property type="entry name" value="PLPEROXIDASE"/>
</dbReference>
<feature type="non-terminal residue" evidence="17">
    <location>
        <position position="1"/>
    </location>
</feature>
<dbReference type="InterPro" id="IPR002016">
    <property type="entry name" value="Haem_peroxidase"/>
</dbReference>
<comment type="cofactor">
    <cofactor evidence="15">
        <name>heme b</name>
        <dbReference type="ChEBI" id="CHEBI:60344"/>
    </cofactor>
    <text evidence="15">Binds 1 heme b (iron(II)-protoporphyrin IX) group per subunit.</text>
</comment>
<evidence type="ECO:0000313" key="18">
    <source>
        <dbReference type="Proteomes" id="UP000428333"/>
    </source>
</evidence>
<comment type="catalytic activity">
    <reaction evidence="1 15">
        <text>2 a phenolic donor + H2O2 = 2 a phenolic radical donor + 2 H2O</text>
        <dbReference type="Rhea" id="RHEA:56136"/>
        <dbReference type="ChEBI" id="CHEBI:15377"/>
        <dbReference type="ChEBI" id="CHEBI:16240"/>
        <dbReference type="ChEBI" id="CHEBI:139520"/>
        <dbReference type="ChEBI" id="CHEBI:139521"/>
        <dbReference type="EC" id="1.11.1.7"/>
    </reaction>
</comment>
<evidence type="ECO:0000259" key="16">
    <source>
        <dbReference type="PROSITE" id="PS50873"/>
    </source>
</evidence>
<dbReference type="GO" id="GO:0005576">
    <property type="term" value="C:extracellular region"/>
    <property type="evidence" value="ECO:0007669"/>
    <property type="project" value="UniProtKB-SubCell"/>
</dbReference>
<dbReference type="Gene3D" id="1.10.420.10">
    <property type="entry name" value="Peroxidase, domain 2"/>
    <property type="match status" value="1"/>
</dbReference>
<name>A0A6A4LCX0_9ERIC</name>
<evidence type="ECO:0000256" key="10">
    <source>
        <dbReference type="PIRSR" id="PIRSR600823-1"/>
    </source>
</evidence>
<feature type="binding site" evidence="12">
    <location>
        <position position="210"/>
    </location>
    <ligand>
        <name>Ca(2+)</name>
        <dbReference type="ChEBI" id="CHEBI:29108"/>
        <label>2</label>
    </ligand>
</feature>
<sequence length="291" mass="31409">MLVPFVLNLAYADQGLTLGFYKESCPSAEDIVKAKTKSYISRVPSLAPSLLRLHFHDCFVRGCEGSVLLNSTTKNTAEKSAGPNLSLRGFQVIDGVKTALEKQCPGVVSCADILTLVARDAVVEIGGPSWPVLTGRRDGRVSLATEVLNNLPAPSFNITQLSTNFASKGLTVKDLAVLSGDTDPSLDPSYVAKLKEACKPKDKTTLVEMDPGSFRTFDTHFYTLVGKRRVLFNSDSALLDDRTASAYVRAQALPEGSTFFNDFGESMMNMGRIGVLTGSSGEIRKHCAFVN</sequence>
<comment type="caution">
    <text evidence="17">The sequence shown here is derived from an EMBL/GenBank/DDBJ whole genome shotgun (WGS) entry which is preliminary data.</text>
</comment>
<keyword evidence="15" id="KW-0376">Hydrogen peroxide</keyword>
<dbReference type="PANTHER" id="PTHR31235">
    <property type="entry name" value="PEROXIDASE 25-RELATED"/>
    <property type="match status" value="1"/>
</dbReference>
<dbReference type="InterPro" id="IPR033905">
    <property type="entry name" value="Secretory_peroxidase"/>
</dbReference>
<dbReference type="FunFam" id="1.10.520.10:FF:000001">
    <property type="entry name" value="Peroxidase"/>
    <property type="match status" value="1"/>
</dbReference>
<keyword evidence="18" id="KW-1185">Reference proteome</keyword>
<gene>
    <name evidence="17" type="ORF">C3L33_11917</name>
</gene>
<feature type="disulfide bond" evidence="14">
    <location>
        <begin position="58"/>
        <end position="63"/>
    </location>
</feature>
<dbReference type="SUPFAM" id="SSF48113">
    <property type="entry name" value="Heme-dependent peroxidases"/>
    <property type="match status" value="1"/>
</dbReference>
<feature type="disulfide bond" evidence="14">
    <location>
        <begin position="25"/>
        <end position="104"/>
    </location>
</feature>
<evidence type="ECO:0000256" key="7">
    <source>
        <dbReference type="ARBA" id="ARBA00023002"/>
    </source>
</evidence>
<dbReference type="InterPro" id="IPR000823">
    <property type="entry name" value="Peroxidase_pln"/>
</dbReference>
<evidence type="ECO:0000256" key="11">
    <source>
        <dbReference type="PIRSR" id="PIRSR600823-2"/>
    </source>
</evidence>
<evidence type="ECO:0000256" key="15">
    <source>
        <dbReference type="RuleBase" id="RU362060"/>
    </source>
</evidence>
<evidence type="ECO:0000256" key="9">
    <source>
        <dbReference type="ARBA" id="ARBA00023157"/>
    </source>
</evidence>
<dbReference type="CDD" id="cd00693">
    <property type="entry name" value="secretory_peroxidase"/>
    <property type="match status" value="1"/>
</dbReference>
<dbReference type="InterPro" id="IPR019794">
    <property type="entry name" value="Peroxidases_AS"/>
</dbReference>